<dbReference type="RefSeq" id="WP_197311561.1">
    <property type="nucleotide sequence ID" value="NZ_JADZLT010000050.1"/>
</dbReference>
<evidence type="ECO:0000313" key="1">
    <source>
        <dbReference type="EMBL" id="MBH0238496.1"/>
    </source>
</evidence>
<reference evidence="1" key="1">
    <citation type="submission" date="2020-12" db="EMBL/GenBank/DDBJ databases">
        <title>Methylobrevis albus sp. nov., isolated from fresh water lack sediment.</title>
        <authorList>
            <person name="Zou Q."/>
        </authorList>
    </citation>
    <scope>NUCLEOTIDE SEQUENCE</scope>
    <source>
        <strain evidence="1">L22</strain>
    </source>
</reference>
<accession>A0A931N076</accession>
<comment type="caution">
    <text evidence="1">The sequence shown here is derived from an EMBL/GenBank/DDBJ whole genome shotgun (WGS) entry which is preliminary data.</text>
</comment>
<keyword evidence="2" id="KW-1185">Reference proteome</keyword>
<name>A0A931N076_9HYPH</name>
<gene>
    <name evidence="1" type="ORF">I5731_11735</name>
</gene>
<dbReference type="Proteomes" id="UP000631694">
    <property type="component" value="Unassembled WGS sequence"/>
</dbReference>
<organism evidence="1 2">
    <name type="scientific">Methylobrevis albus</name>
    <dbReference type="NCBI Taxonomy" id="2793297"/>
    <lineage>
        <taxon>Bacteria</taxon>
        <taxon>Pseudomonadati</taxon>
        <taxon>Pseudomonadota</taxon>
        <taxon>Alphaproteobacteria</taxon>
        <taxon>Hyphomicrobiales</taxon>
        <taxon>Pleomorphomonadaceae</taxon>
        <taxon>Methylobrevis</taxon>
    </lineage>
</organism>
<dbReference type="EMBL" id="JADZLT010000050">
    <property type="protein sequence ID" value="MBH0238496.1"/>
    <property type="molecule type" value="Genomic_DNA"/>
</dbReference>
<protein>
    <submittedName>
        <fullName evidence="1">Uncharacterized protein</fullName>
    </submittedName>
</protein>
<evidence type="ECO:0000313" key="2">
    <source>
        <dbReference type="Proteomes" id="UP000631694"/>
    </source>
</evidence>
<dbReference type="AlphaFoldDB" id="A0A931N076"/>
<proteinExistence type="predicted"/>
<sequence>MTPYRGRTLPLTILAGKHGAAAPLNVENQRNGRILLSGRRRLLDTFKFRREIPFIDQGRPWENEDLYSKLVELNYYGIPFQYQPKEMESPDILMAWWQEIGKLKVSFKEISWRNQNEWFITIVEPPVIGVGGWTGPKPFGK</sequence>